<dbReference type="SMART" id="SM00028">
    <property type="entry name" value="TPR"/>
    <property type="match status" value="5"/>
</dbReference>
<reference evidence="2 3" key="1">
    <citation type="journal article" date="2015" name="Microbiome">
        <title>Genomic resolution of linkages in carbon, nitrogen, and sulfur cycling among widespread estuary sediment bacteria.</title>
        <authorList>
            <person name="Baker B.J."/>
            <person name="Lazar C.S."/>
            <person name="Teske A.P."/>
            <person name="Dick G.J."/>
        </authorList>
    </citation>
    <scope>NUCLEOTIDE SEQUENCE [LARGE SCALE GENOMIC DNA]</scope>
    <source>
        <strain evidence="2">SM23_60</strain>
    </source>
</reference>
<dbReference type="AlphaFoldDB" id="A0A0S8G677"/>
<dbReference type="Pfam" id="PF13174">
    <property type="entry name" value="TPR_6"/>
    <property type="match status" value="1"/>
</dbReference>
<feature type="repeat" description="TPR" evidence="1">
    <location>
        <begin position="57"/>
        <end position="90"/>
    </location>
</feature>
<dbReference type="SUPFAM" id="SSF48452">
    <property type="entry name" value="TPR-like"/>
    <property type="match status" value="2"/>
</dbReference>
<dbReference type="InterPro" id="IPR011990">
    <property type="entry name" value="TPR-like_helical_dom_sf"/>
</dbReference>
<keyword evidence="1" id="KW-0802">TPR repeat</keyword>
<accession>A0A0S8G677</accession>
<sequence length="425" mass="48981">MIKCAYFNTFYNAQENFRLGMKTVVHDTLKFDNDWFDKAIEKTTAVIVKYPTSRYVDDALFIMGTSYYYKGDYARALEKLNFLLVNYPESKYYDDALYYQGLAYYKQRKIAQATIALEEASTFDRFTTKAMLALGYVYFYDDNYAALTELAEELLSRRLSTQNQRWVLSLLAEAQSKQLQYASACETYLELLRIAKTEEDKRVLKLKIAETYLDMGEYESCRSFLEGEYDPEFRTILADLNVELGNIKGAKDIYLEIGLSGSTPLTAQAFYKLAELYRAEDSVQQAIAFYDSSVVRDAESEYGMKSKTVASVLHRIDTLANETEATDRALFLLAEIYFVDLDEPEQAVVEYQKVYREFPESAWAPKALYAELWIMGNVLENDSLAQELLADLLAKYPDSEYARSAQNIFGERYGPRVRSEVPDEQ</sequence>
<dbReference type="Gene3D" id="1.25.40.10">
    <property type="entry name" value="Tetratricopeptide repeat domain"/>
    <property type="match status" value="3"/>
</dbReference>
<comment type="caution">
    <text evidence="2">The sequence shown here is derived from an EMBL/GenBank/DDBJ whole genome shotgun (WGS) entry which is preliminary data.</text>
</comment>
<name>A0A0S8G677_UNCW3</name>
<evidence type="ECO:0000313" key="2">
    <source>
        <dbReference type="EMBL" id="KPK67404.1"/>
    </source>
</evidence>
<dbReference type="Pfam" id="PF13432">
    <property type="entry name" value="TPR_16"/>
    <property type="match status" value="1"/>
</dbReference>
<evidence type="ECO:0000256" key="1">
    <source>
        <dbReference type="PROSITE-ProRule" id="PRU00339"/>
    </source>
</evidence>
<dbReference type="InterPro" id="IPR019734">
    <property type="entry name" value="TPR_rpt"/>
</dbReference>
<gene>
    <name evidence="2" type="ORF">AMJ87_13410</name>
</gene>
<protein>
    <recommendedName>
        <fullName evidence="4">Outer membrane lipoprotein BamD-like domain-containing protein</fullName>
    </recommendedName>
</protein>
<dbReference type="PROSITE" id="PS50005">
    <property type="entry name" value="TPR"/>
    <property type="match status" value="1"/>
</dbReference>
<proteinExistence type="predicted"/>
<evidence type="ECO:0000313" key="3">
    <source>
        <dbReference type="Proteomes" id="UP000051096"/>
    </source>
</evidence>
<evidence type="ECO:0008006" key="4">
    <source>
        <dbReference type="Google" id="ProtNLM"/>
    </source>
</evidence>
<dbReference type="Proteomes" id="UP000051096">
    <property type="component" value="Unassembled WGS sequence"/>
</dbReference>
<dbReference type="EMBL" id="LJUO01000223">
    <property type="protein sequence ID" value="KPK67404.1"/>
    <property type="molecule type" value="Genomic_DNA"/>
</dbReference>
<organism evidence="2 3">
    <name type="scientific">candidate division WOR_3 bacterium SM23_60</name>
    <dbReference type="NCBI Taxonomy" id="1703780"/>
    <lineage>
        <taxon>Bacteria</taxon>
        <taxon>Bacteria division WOR-3</taxon>
    </lineage>
</organism>